<dbReference type="Gene3D" id="3.40.630.30">
    <property type="match status" value="1"/>
</dbReference>
<dbReference type="Pfam" id="PF00583">
    <property type="entry name" value="Acetyltransf_1"/>
    <property type="match status" value="1"/>
</dbReference>
<proteinExistence type="predicted"/>
<dbReference type="Proteomes" id="UP001226574">
    <property type="component" value="Unassembled WGS sequence"/>
</dbReference>
<evidence type="ECO:0000259" key="1">
    <source>
        <dbReference type="PROSITE" id="PS51186"/>
    </source>
</evidence>
<dbReference type="InterPro" id="IPR000182">
    <property type="entry name" value="GNAT_dom"/>
</dbReference>
<dbReference type="PROSITE" id="PS51186">
    <property type="entry name" value="GNAT"/>
    <property type="match status" value="1"/>
</dbReference>
<protein>
    <submittedName>
        <fullName evidence="2">GNAT family N-acetyltransferase</fullName>
    </submittedName>
</protein>
<evidence type="ECO:0000313" key="2">
    <source>
        <dbReference type="EMBL" id="MDQ9090894.1"/>
    </source>
</evidence>
<dbReference type="CDD" id="cd04301">
    <property type="entry name" value="NAT_SF"/>
    <property type="match status" value="1"/>
</dbReference>
<dbReference type="SUPFAM" id="SSF55729">
    <property type="entry name" value="Acyl-CoA N-acyltransferases (Nat)"/>
    <property type="match status" value="1"/>
</dbReference>
<keyword evidence="3" id="KW-1185">Reference proteome</keyword>
<dbReference type="InterPro" id="IPR016181">
    <property type="entry name" value="Acyl_CoA_acyltransferase"/>
</dbReference>
<comment type="caution">
    <text evidence="2">The sequence shown here is derived from an EMBL/GenBank/DDBJ whole genome shotgun (WGS) entry which is preliminary data.</text>
</comment>
<accession>A0ABU1BAG1</accession>
<evidence type="ECO:0000313" key="3">
    <source>
        <dbReference type="Proteomes" id="UP001226574"/>
    </source>
</evidence>
<dbReference type="EMBL" id="JAVIFY010000002">
    <property type="protein sequence ID" value="MDQ9090894.1"/>
    <property type="molecule type" value="Genomic_DNA"/>
</dbReference>
<dbReference type="RefSeq" id="WP_309038513.1">
    <property type="nucleotide sequence ID" value="NZ_JAVIFY010000002.1"/>
</dbReference>
<feature type="domain" description="N-acetyltransferase" evidence="1">
    <location>
        <begin position="12"/>
        <end position="152"/>
    </location>
</feature>
<name>A0ABU1BAG1_PSEHA</name>
<gene>
    <name evidence="2" type="ORF">RC083_04710</name>
</gene>
<reference evidence="2 3" key="1">
    <citation type="submission" date="2023-08" db="EMBL/GenBank/DDBJ databases">
        <title>Pseudoalteromonas haloplanktis LL1 genome.</title>
        <authorList>
            <person name="Wu S."/>
        </authorList>
    </citation>
    <scope>NUCLEOTIDE SEQUENCE [LARGE SCALE GENOMIC DNA]</scope>
    <source>
        <strain evidence="2 3">LL1</strain>
    </source>
</reference>
<organism evidence="2 3">
    <name type="scientific">Pseudoalteromonas haloplanktis</name>
    <name type="common">Alteromonas haloplanktis</name>
    <dbReference type="NCBI Taxonomy" id="228"/>
    <lineage>
        <taxon>Bacteria</taxon>
        <taxon>Pseudomonadati</taxon>
        <taxon>Pseudomonadota</taxon>
        <taxon>Gammaproteobacteria</taxon>
        <taxon>Alteromonadales</taxon>
        <taxon>Pseudoalteromonadaceae</taxon>
        <taxon>Pseudoalteromonas</taxon>
    </lineage>
</organism>
<sequence length="152" mass="17547">MKLIKPTENHLITIMDWFSNEQELTNWSGPNFRYPFDLYSFTEDLKVSSLNSFVLISNKSEFLAFGQFYQRLDKCHLSRLVVNPEFRGKGIAAKLMSHLCELGQQELKLKAYSLFVLAHNETAIKSYQKSGFTFADYPGEIPLANCLYMIKS</sequence>